<feature type="binding site" evidence="5">
    <location>
        <begin position="94"/>
        <end position="95"/>
    </location>
    <ligand>
        <name>pyridoxal 5'-phosphate</name>
        <dbReference type="ChEBI" id="CHEBI:597326"/>
    </ligand>
</feature>
<evidence type="ECO:0000256" key="1">
    <source>
        <dbReference type="ARBA" id="ARBA00022576"/>
    </source>
</evidence>
<comment type="cofactor">
    <cofactor evidence="5">
        <name>pyridoxal 5'-phosphate</name>
        <dbReference type="ChEBI" id="CHEBI:597326"/>
    </cofactor>
    <text evidence="5">Binds 1 pyridoxal phosphate per subunit.</text>
</comment>
<feature type="modified residue" description="N6-(pyridoxal phosphate)lysine" evidence="5">
    <location>
        <position position="242"/>
    </location>
</feature>
<dbReference type="InterPro" id="IPR049704">
    <property type="entry name" value="Aminotrans_3_PPA_site"/>
</dbReference>
<evidence type="ECO:0000256" key="3">
    <source>
        <dbReference type="ARBA" id="ARBA00022679"/>
    </source>
</evidence>
<evidence type="ECO:0000256" key="5">
    <source>
        <dbReference type="HAMAP-Rule" id="MF_01107"/>
    </source>
</evidence>
<dbReference type="HAMAP" id="MF_01107">
    <property type="entry name" value="ArgD_aminotrans_3"/>
    <property type="match status" value="1"/>
</dbReference>
<keyword evidence="7" id="KW-1185">Reference proteome</keyword>
<evidence type="ECO:0000256" key="4">
    <source>
        <dbReference type="ARBA" id="ARBA00022898"/>
    </source>
</evidence>
<dbReference type="AlphaFoldDB" id="A0A378HYJ6"/>
<dbReference type="Gene3D" id="3.90.1150.10">
    <property type="entry name" value="Aspartate Aminotransferase, domain 1"/>
    <property type="match status" value="1"/>
</dbReference>
<comment type="subcellular location">
    <subcellularLocation>
        <location evidence="5">Cytoplasm</location>
    </subcellularLocation>
</comment>
<dbReference type="InterPro" id="IPR015424">
    <property type="entry name" value="PyrdxlP-dep_Trfase"/>
</dbReference>
<dbReference type="RefSeq" id="WP_115301411.1">
    <property type="nucleotide sequence ID" value="NZ_CAAAHO010000003.1"/>
</dbReference>
<dbReference type="PANTHER" id="PTHR11986">
    <property type="entry name" value="AMINOTRANSFERASE CLASS III"/>
    <property type="match status" value="1"/>
</dbReference>
<dbReference type="InterPro" id="IPR015422">
    <property type="entry name" value="PyrdxlP-dep_Trfase_small"/>
</dbReference>
<dbReference type="PROSITE" id="PS00600">
    <property type="entry name" value="AA_TRANSFER_CLASS_3"/>
    <property type="match status" value="1"/>
</dbReference>
<dbReference type="InterPro" id="IPR050103">
    <property type="entry name" value="Class-III_PLP-dep_AT"/>
</dbReference>
<feature type="binding site" evidence="5">
    <location>
        <position position="271"/>
    </location>
    <ligand>
        <name>pyridoxal 5'-phosphate</name>
        <dbReference type="ChEBI" id="CHEBI:597326"/>
    </ligand>
</feature>
<dbReference type="CDD" id="cd00610">
    <property type="entry name" value="OAT_like"/>
    <property type="match status" value="1"/>
</dbReference>
<dbReference type="EMBL" id="UGNV01000001">
    <property type="protein sequence ID" value="STX27611.1"/>
    <property type="molecule type" value="Genomic_DNA"/>
</dbReference>
<keyword evidence="3 5" id="KW-0808">Transferase</keyword>
<dbReference type="GO" id="GO:0042802">
    <property type="term" value="F:identical protein binding"/>
    <property type="evidence" value="ECO:0007669"/>
    <property type="project" value="TreeGrafter"/>
</dbReference>
<keyword evidence="5" id="KW-0055">Arginine biosynthesis</keyword>
<dbReference type="PANTHER" id="PTHR11986:SF79">
    <property type="entry name" value="ACETYLORNITHINE AMINOTRANSFERASE, MITOCHONDRIAL"/>
    <property type="match status" value="1"/>
</dbReference>
<keyword evidence="4 5" id="KW-0663">Pyridoxal phosphate</keyword>
<dbReference type="GO" id="GO:0005737">
    <property type="term" value="C:cytoplasm"/>
    <property type="evidence" value="ECO:0007669"/>
    <property type="project" value="UniProtKB-SubCell"/>
</dbReference>
<dbReference type="GO" id="GO:0006526">
    <property type="term" value="P:L-arginine biosynthetic process"/>
    <property type="evidence" value="ECO:0007669"/>
    <property type="project" value="UniProtKB-UniRule"/>
</dbReference>
<dbReference type="InterPro" id="IPR005814">
    <property type="entry name" value="Aminotrans_3"/>
</dbReference>
<keyword evidence="2 5" id="KW-0028">Amino-acid biosynthesis</keyword>
<dbReference type="OrthoDB" id="9801052at2"/>
<feature type="binding site" evidence="5">
    <location>
        <position position="126"/>
    </location>
    <ligand>
        <name>pyridoxal 5'-phosphate</name>
        <dbReference type="ChEBI" id="CHEBI:597326"/>
    </ligand>
</feature>
<dbReference type="FunFam" id="3.40.640.10:FF:000004">
    <property type="entry name" value="Acetylornithine aminotransferase"/>
    <property type="match status" value="1"/>
</dbReference>
<organism evidence="6 7">
    <name type="scientific">Legionella beliardensis</name>
    <dbReference type="NCBI Taxonomy" id="91822"/>
    <lineage>
        <taxon>Bacteria</taxon>
        <taxon>Pseudomonadati</taxon>
        <taxon>Pseudomonadota</taxon>
        <taxon>Gammaproteobacteria</taxon>
        <taxon>Legionellales</taxon>
        <taxon>Legionellaceae</taxon>
        <taxon>Legionella</taxon>
    </lineage>
</organism>
<dbReference type="Gene3D" id="3.40.640.10">
    <property type="entry name" value="Type I PLP-dependent aspartate aminotransferase-like (Major domain)"/>
    <property type="match status" value="1"/>
</dbReference>
<feature type="binding site" evidence="5">
    <location>
        <position position="129"/>
    </location>
    <ligand>
        <name>N(2)-acetyl-L-ornithine</name>
        <dbReference type="ChEBI" id="CHEBI:57805"/>
    </ligand>
</feature>
<reference evidence="6 7" key="1">
    <citation type="submission" date="2018-06" db="EMBL/GenBank/DDBJ databases">
        <authorList>
            <consortium name="Pathogen Informatics"/>
            <person name="Doyle S."/>
        </authorList>
    </citation>
    <scope>NUCLEOTIDE SEQUENCE [LARGE SCALE GENOMIC DNA]</scope>
    <source>
        <strain evidence="6 7">NCTC13315</strain>
    </source>
</reference>
<feature type="binding site" evidence="5">
    <location>
        <begin position="213"/>
        <end position="216"/>
    </location>
    <ligand>
        <name>pyridoxal 5'-phosphate</name>
        <dbReference type="ChEBI" id="CHEBI:597326"/>
    </ligand>
</feature>
<protein>
    <recommendedName>
        <fullName evidence="5">Acetylornithine aminotransferase</fullName>
        <shortName evidence="5">ACOAT</shortName>
        <ecNumber evidence="5">2.6.1.11</ecNumber>
    </recommendedName>
</protein>
<dbReference type="InterPro" id="IPR015421">
    <property type="entry name" value="PyrdxlP-dep_Trfase_major"/>
</dbReference>
<keyword evidence="1 5" id="KW-0032">Aminotransferase</keyword>
<dbReference type="Pfam" id="PF00202">
    <property type="entry name" value="Aminotran_3"/>
    <property type="match status" value="1"/>
</dbReference>
<comment type="miscellaneous">
    <text evidence="5">May also have succinyldiaminopimelate aminotransferase activity, thus carrying out the corresponding step in lysine biosynthesis.</text>
</comment>
<dbReference type="InterPro" id="IPR004636">
    <property type="entry name" value="AcOrn/SuccOrn_fam"/>
</dbReference>
<gene>
    <name evidence="5 6" type="primary">argD</name>
    <name evidence="6" type="ORF">NCTC13315_00117</name>
</gene>
<comment type="subunit">
    <text evidence="5">Homodimer.</text>
</comment>
<dbReference type="Proteomes" id="UP000254968">
    <property type="component" value="Unassembled WGS sequence"/>
</dbReference>
<comment type="catalytic activity">
    <reaction evidence="5">
        <text>N(2)-acetyl-L-ornithine + 2-oxoglutarate = N-acetyl-L-glutamate 5-semialdehyde + L-glutamate</text>
        <dbReference type="Rhea" id="RHEA:18049"/>
        <dbReference type="ChEBI" id="CHEBI:16810"/>
        <dbReference type="ChEBI" id="CHEBI:29123"/>
        <dbReference type="ChEBI" id="CHEBI:29985"/>
        <dbReference type="ChEBI" id="CHEBI:57805"/>
        <dbReference type="EC" id="2.6.1.11"/>
    </reaction>
</comment>
<dbReference type="GO" id="GO:0030170">
    <property type="term" value="F:pyridoxal phosphate binding"/>
    <property type="evidence" value="ECO:0007669"/>
    <property type="project" value="InterPro"/>
</dbReference>
<sequence>MTLITSYSPLPITFTHGEGVWLYDEQGKAYLDGLSGIAVCGLGHAHPDVTRTIQQQAAKLLHTSNIFQIKEQQLLAEKLTSLTNMEQAFFANSGAEANEAAIKLTRLYGHKKGIETPSIIVMDKAFHGRTMATLTASGSRKVQAGFEPLVPGFIRAPFNDIEALKTIAQNRDDVVAIMLEPIQGEGGIYVADDSYLRAVRELCNQHDWLLILDEIQTGNGRTGELFAYMHTSIQPDILTTAKGLGNGMPISVCLMRGNACNLFKPGNHGSTFGGNPLACATALTVLEVIERDNLCKQAKHHGNLIKEKLMQKLGESVCAIRGRGLMLGIELDRPAANARMIGLEHGIVFNVTAENVIRLLPPLIINEQEIDELVMRLTKSLQQFLES</sequence>
<dbReference type="UniPathway" id="UPA00068">
    <property type="reaction ID" value="UER00109"/>
</dbReference>
<keyword evidence="5" id="KW-0963">Cytoplasm</keyword>
<name>A0A378HYJ6_9GAMM</name>
<evidence type="ECO:0000256" key="2">
    <source>
        <dbReference type="ARBA" id="ARBA00022605"/>
    </source>
</evidence>
<dbReference type="NCBIfam" id="NF002325">
    <property type="entry name" value="PRK01278.1"/>
    <property type="match status" value="1"/>
</dbReference>
<proteinExistence type="inferred from homology"/>
<dbReference type="PIRSF" id="PIRSF000521">
    <property type="entry name" value="Transaminase_4ab_Lys_Orn"/>
    <property type="match status" value="1"/>
</dbReference>
<dbReference type="GO" id="GO:0003992">
    <property type="term" value="F:N2-acetyl-L-ornithine:2-oxoglutarate 5-aminotransferase activity"/>
    <property type="evidence" value="ECO:0007669"/>
    <property type="project" value="UniProtKB-UniRule"/>
</dbReference>
<evidence type="ECO:0000313" key="6">
    <source>
        <dbReference type="EMBL" id="STX27611.1"/>
    </source>
</evidence>
<dbReference type="EC" id="2.6.1.11" evidence="5"/>
<accession>A0A378HYJ6</accession>
<feature type="binding site" evidence="5">
    <location>
        <position position="270"/>
    </location>
    <ligand>
        <name>N(2)-acetyl-L-ornithine</name>
        <dbReference type="ChEBI" id="CHEBI:57805"/>
    </ligand>
</feature>
<comment type="pathway">
    <text evidence="5">Amino-acid biosynthesis; L-arginine biosynthesis; N(2)-acetyl-L-ornithine from L-glutamate: step 4/4.</text>
</comment>
<evidence type="ECO:0000313" key="7">
    <source>
        <dbReference type="Proteomes" id="UP000254968"/>
    </source>
</evidence>
<dbReference type="SUPFAM" id="SSF53383">
    <property type="entry name" value="PLP-dependent transferases"/>
    <property type="match status" value="1"/>
</dbReference>
<comment type="similarity">
    <text evidence="5">Belongs to the class-III pyridoxal-phosphate-dependent aminotransferase family. ArgD subfamily.</text>
</comment>
<dbReference type="NCBIfam" id="TIGR00707">
    <property type="entry name" value="argD"/>
    <property type="match status" value="1"/>
</dbReference>